<comment type="subcellular location">
    <subcellularLocation>
        <location evidence="1">Membrane</location>
        <topology evidence="1">Multi-pass membrane protein</topology>
    </subcellularLocation>
</comment>
<feature type="transmembrane region" description="Helical" evidence="6">
    <location>
        <begin position="108"/>
        <end position="127"/>
    </location>
</feature>
<reference evidence="7 8" key="1">
    <citation type="submission" date="2018-08" db="EMBL/GenBank/DDBJ databases">
        <authorList>
            <person name="Laetsch R D."/>
            <person name="Stevens L."/>
            <person name="Kumar S."/>
            <person name="Blaxter L. M."/>
        </authorList>
    </citation>
    <scope>NUCLEOTIDE SEQUENCE [LARGE SCALE GENOMIC DNA]</scope>
</reference>
<dbReference type="Pfam" id="PF10272">
    <property type="entry name" value="Tmpp129"/>
    <property type="match status" value="1"/>
</dbReference>
<dbReference type="OrthoDB" id="10055027at2759"/>
<dbReference type="GO" id="GO:0005783">
    <property type="term" value="C:endoplasmic reticulum"/>
    <property type="evidence" value="ECO:0007669"/>
    <property type="project" value="TreeGrafter"/>
</dbReference>
<evidence type="ECO:0008006" key="9">
    <source>
        <dbReference type="Google" id="ProtNLM"/>
    </source>
</evidence>
<evidence type="ECO:0000256" key="5">
    <source>
        <dbReference type="ARBA" id="ARBA00023136"/>
    </source>
</evidence>
<keyword evidence="5 6" id="KW-0472">Membrane</keyword>
<proteinExistence type="inferred from homology"/>
<accession>A0A3P6TMI3</accession>
<dbReference type="PANTHER" id="PTHR31322:SF2">
    <property type="entry name" value="E3 UBIQUITIN-PROTEIN LIGASE TM129"/>
    <property type="match status" value="1"/>
</dbReference>
<protein>
    <recommendedName>
        <fullName evidence="9">Transmembrane protein 129</fullName>
    </recommendedName>
</protein>
<evidence type="ECO:0000313" key="7">
    <source>
        <dbReference type="EMBL" id="VDK80330.1"/>
    </source>
</evidence>
<dbReference type="GO" id="GO:0016567">
    <property type="term" value="P:protein ubiquitination"/>
    <property type="evidence" value="ECO:0007669"/>
    <property type="project" value="InterPro"/>
</dbReference>
<name>A0A3P6TMI3_LITSI</name>
<sequence>MHVDQKSRTATFNIFCLLTTTHLVQKPINHLSASLSKKGNGNSSRNTICSFRNVYYTLSLLTQQPQQTQASLRSSTPSPQPTPLKTPLREAGIYKLKFQHMALDFQELLLHTILHLLFTLCIIYPPVEFQRAGFTIQTLFCGYLGVERDDFVGYHLRRSVLTRFIHFCSPLFYFIYLSVVLRETIFTLRPQTILQFGAYISIVIAGVSAFIMLRHWWNRFDEHLTVHCLKRYLGSNGSNWLEVAESINTEYRNMLDTLSITLTGIDRVVMTSSWILNITNYTLTCAQVSDVSLEAIRADEHPISHHMQSGGSAQFVSICVKSTTECFKPFIIRVRAESFRDLRNKLDKPIAMAREVVLKQSLNERFVEAFTQQIALNPKYDYDEPERLEPCLGCSSELSNVKLWKRCQNDVQDDVDAGRLIPRCTQCYCRPMWCDTCMGLIFASKQDPHRPELWMPGKAQCPTCRATFCVLDVAFLNMTRNS</sequence>
<dbReference type="GO" id="GO:0061630">
    <property type="term" value="F:ubiquitin protein ligase activity"/>
    <property type="evidence" value="ECO:0007669"/>
    <property type="project" value="InterPro"/>
</dbReference>
<comment type="similarity">
    <text evidence="2">Belongs to the TMEM129 family.</text>
</comment>
<evidence type="ECO:0000256" key="2">
    <source>
        <dbReference type="ARBA" id="ARBA00007332"/>
    </source>
</evidence>
<dbReference type="OMA" id="RADEHPI"/>
<dbReference type="STRING" id="42156.A0A3P6TMI3"/>
<dbReference type="InterPro" id="IPR018801">
    <property type="entry name" value="TM129"/>
</dbReference>
<gene>
    <name evidence="7" type="ORF">NLS_LOCUS4868</name>
</gene>
<dbReference type="AlphaFoldDB" id="A0A3P6TMI3"/>
<evidence type="ECO:0000256" key="3">
    <source>
        <dbReference type="ARBA" id="ARBA00022692"/>
    </source>
</evidence>
<dbReference type="GO" id="GO:0016020">
    <property type="term" value="C:membrane"/>
    <property type="evidence" value="ECO:0007669"/>
    <property type="project" value="UniProtKB-SubCell"/>
</dbReference>
<keyword evidence="8" id="KW-1185">Reference proteome</keyword>
<feature type="transmembrane region" description="Helical" evidence="6">
    <location>
        <begin position="193"/>
        <end position="217"/>
    </location>
</feature>
<keyword evidence="3 6" id="KW-0812">Transmembrane</keyword>
<organism evidence="7 8">
    <name type="scientific">Litomosoides sigmodontis</name>
    <name type="common">Filarial nematode worm</name>
    <dbReference type="NCBI Taxonomy" id="42156"/>
    <lineage>
        <taxon>Eukaryota</taxon>
        <taxon>Metazoa</taxon>
        <taxon>Ecdysozoa</taxon>
        <taxon>Nematoda</taxon>
        <taxon>Chromadorea</taxon>
        <taxon>Rhabditida</taxon>
        <taxon>Spirurina</taxon>
        <taxon>Spiruromorpha</taxon>
        <taxon>Filarioidea</taxon>
        <taxon>Onchocercidae</taxon>
        <taxon>Litomosoides</taxon>
    </lineage>
</organism>
<evidence type="ECO:0000256" key="6">
    <source>
        <dbReference type="SAM" id="Phobius"/>
    </source>
</evidence>
<evidence type="ECO:0000256" key="4">
    <source>
        <dbReference type="ARBA" id="ARBA00022989"/>
    </source>
</evidence>
<feature type="transmembrane region" description="Helical" evidence="6">
    <location>
        <begin position="164"/>
        <end position="181"/>
    </location>
</feature>
<dbReference type="EMBL" id="UYRX01000332">
    <property type="protein sequence ID" value="VDK80330.1"/>
    <property type="molecule type" value="Genomic_DNA"/>
</dbReference>
<evidence type="ECO:0000256" key="1">
    <source>
        <dbReference type="ARBA" id="ARBA00004141"/>
    </source>
</evidence>
<keyword evidence="4 6" id="KW-1133">Transmembrane helix</keyword>
<dbReference type="Proteomes" id="UP000277928">
    <property type="component" value="Unassembled WGS sequence"/>
</dbReference>
<dbReference type="PANTHER" id="PTHR31322">
    <property type="entry name" value="E3 UBIQUITIN-PROTEIN LIGASE TM129"/>
    <property type="match status" value="1"/>
</dbReference>
<evidence type="ECO:0000313" key="8">
    <source>
        <dbReference type="Proteomes" id="UP000277928"/>
    </source>
</evidence>